<dbReference type="InterPro" id="IPR012944">
    <property type="entry name" value="SusD_RagB_dom"/>
</dbReference>
<evidence type="ECO:0000259" key="7">
    <source>
        <dbReference type="Pfam" id="PF14322"/>
    </source>
</evidence>
<dbReference type="EMBL" id="LTDF01000044">
    <property type="protein sequence ID" value="KXT54546.1"/>
    <property type="molecule type" value="Genomic_DNA"/>
</dbReference>
<keyword evidence="4" id="KW-0472">Membrane</keyword>
<sequence length="684" mass="77924">MKLKTIVSIMCASVMFSCTDLDMSPVNVVNEEDLFANEAGTLSYISGMYMNLPLEDFRYAYEGNPPFNYAWTIYAQPSCRTGEAIGRDAAGNEYEAVGYWNQAYSYIRAANLLLEVLPKYASNYTEAQANSFLGEAYFIRSMVYYSLVKRYGGVPVVDKVIDYPASVSFEDTKLFRASEEDTWDFIGADLDKAIELLPESNQKGRANKYAAAALKSRIMLHAGSIAKYNTVNYAPVNGVRVCGIPQEKAVGYFKAAYEASQIVDEGGYRLYMDKWSGNNRQAQIDNFTAIFLEDTYETIFGRYYIDPEFLHQFDNSAQPMQTSNGDNNSEVCPTLDFVEMFEFDNKDINGKFENFDDNGHYKLYESPLDAFENCEPRLAATVILPMSEFKGETIELRRGILTGKSVNTMGALLKESDNYSSNYNVAVDENTVKLVNSFSQNNDDSYLVQLKSGSKYWNDLADRYPDKKDIYAGKMRRSGASGPVSNWDYGNLSGFYLRKYMNPDPKALNGGNYSSQPWIEIRYAEVLLNRAEAAWELVSLGEVADAKGESYLSIATEAINSIRKRAGATELSSTLLADEKSRDIIRTERRKELAFENKTYWDLKRWRIIDTEAEQKDRKYRILCPFFSVEDDAYFLDVKYTEPRSQNGVTMEPYIFSFEPRQYYQKIDPAEITRNSNCRQNQGY</sequence>
<accession>A0A139LSZ8</accession>
<protein>
    <submittedName>
        <fullName evidence="8">SusD family protein</fullName>
    </submittedName>
</protein>
<dbReference type="Gene3D" id="1.25.40.390">
    <property type="match status" value="1"/>
</dbReference>
<evidence type="ECO:0000313" key="9">
    <source>
        <dbReference type="Proteomes" id="UP000070319"/>
    </source>
</evidence>
<feature type="domain" description="SusD-like N-terminal" evidence="7">
    <location>
        <begin position="93"/>
        <end position="220"/>
    </location>
</feature>
<comment type="caution">
    <text evidence="8">The sequence shown here is derived from an EMBL/GenBank/DDBJ whole genome shotgun (WGS) entry which is preliminary data.</text>
</comment>
<dbReference type="PROSITE" id="PS51257">
    <property type="entry name" value="PROKAR_LIPOPROTEIN"/>
    <property type="match status" value="1"/>
</dbReference>
<dbReference type="Proteomes" id="UP000070319">
    <property type="component" value="Unassembled WGS sequence"/>
</dbReference>
<dbReference type="Pfam" id="PF07980">
    <property type="entry name" value="SusD_RagB"/>
    <property type="match status" value="1"/>
</dbReference>
<proteinExistence type="inferred from homology"/>
<evidence type="ECO:0000256" key="5">
    <source>
        <dbReference type="ARBA" id="ARBA00023237"/>
    </source>
</evidence>
<organism evidence="8">
    <name type="scientific">Bacteroides intestinalis</name>
    <dbReference type="NCBI Taxonomy" id="329854"/>
    <lineage>
        <taxon>Bacteria</taxon>
        <taxon>Pseudomonadati</taxon>
        <taxon>Bacteroidota</taxon>
        <taxon>Bacteroidia</taxon>
        <taxon>Bacteroidales</taxon>
        <taxon>Bacteroidaceae</taxon>
        <taxon>Bacteroides</taxon>
    </lineage>
</organism>
<evidence type="ECO:0000256" key="4">
    <source>
        <dbReference type="ARBA" id="ARBA00023136"/>
    </source>
</evidence>
<evidence type="ECO:0000256" key="1">
    <source>
        <dbReference type="ARBA" id="ARBA00004442"/>
    </source>
</evidence>
<keyword evidence="3" id="KW-0732">Signal</keyword>
<keyword evidence="5" id="KW-0998">Cell outer membrane</keyword>
<reference evidence="8 9" key="1">
    <citation type="submission" date="2016-02" db="EMBL/GenBank/DDBJ databases">
        <authorList>
            <person name="Wen L."/>
            <person name="He K."/>
            <person name="Yang H."/>
        </authorList>
    </citation>
    <scope>NUCLEOTIDE SEQUENCE [LARGE SCALE GENOMIC DNA]</scope>
    <source>
        <strain evidence="8 9">KLE1704</strain>
    </source>
</reference>
<dbReference type="InterPro" id="IPR033985">
    <property type="entry name" value="SusD-like_N"/>
</dbReference>
<dbReference type="SUPFAM" id="SSF48452">
    <property type="entry name" value="TPR-like"/>
    <property type="match status" value="1"/>
</dbReference>
<name>A0A139LSZ8_9BACE</name>
<comment type="similarity">
    <text evidence="2">Belongs to the SusD family.</text>
</comment>
<feature type="domain" description="RagB/SusD" evidence="6">
    <location>
        <begin position="316"/>
        <end position="684"/>
    </location>
</feature>
<dbReference type="AlphaFoldDB" id="A0A139LSZ8"/>
<evidence type="ECO:0000256" key="3">
    <source>
        <dbReference type="ARBA" id="ARBA00022729"/>
    </source>
</evidence>
<comment type="subcellular location">
    <subcellularLocation>
        <location evidence="1">Cell outer membrane</location>
    </subcellularLocation>
</comment>
<evidence type="ECO:0000259" key="6">
    <source>
        <dbReference type="Pfam" id="PF07980"/>
    </source>
</evidence>
<dbReference type="Pfam" id="PF14322">
    <property type="entry name" value="SusD-like_3"/>
    <property type="match status" value="1"/>
</dbReference>
<dbReference type="PATRIC" id="fig|329854.7.peg.720"/>
<gene>
    <name evidence="8" type="ORF">HMPREF2531_00717</name>
</gene>
<evidence type="ECO:0000256" key="2">
    <source>
        <dbReference type="ARBA" id="ARBA00006275"/>
    </source>
</evidence>
<dbReference type="InterPro" id="IPR011990">
    <property type="entry name" value="TPR-like_helical_dom_sf"/>
</dbReference>
<dbReference type="GO" id="GO:0009279">
    <property type="term" value="C:cell outer membrane"/>
    <property type="evidence" value="ECO:0007669"/>
    <property type="project" value="UniProtKB-SubCell"/>
</dbReference>
<evidence type="ECO:0000313" key="8">
    <source>
        <dbReference type="EMBL" id="KXT54546.1"/>
    </source>
</evidence>
<dbReference type="RefSeq" id="WP_044096301.1">
    <property type="nucleotide sequence ID" value="NZ_KQ968678.1"/>
</dbReference>